<evidence type="ECO:0000313" key="4">
    <source>
        <dbReference type="Proteomes" id="UP000230423"/>
    </source>
</evidence>
<sequence length="243" mass="27519">MICERILRKENKRPWFLLQTTNLLVGSVPVKEKFCRLSEAQFVTRCPLVVSSLKGCPQFETAFDPFIMPEVILQGNSEPTDDSRKRKAQQPEGDEGIYWRINWTRFDRYIRDEMTLELLVPKGSAGEYTAHCLSQTVRSLLKANEVRVSPVATINSTPISLFDMMRCVKENDLGVERPDLEKSLRILVDDSHGVIRKSGDSGGGLYIVERPEAGKVWVVGGYRLVRDIKGSTCGENTALYWTC</sequence>
<comment type="similarity">
    <text evidence="1">Belongs to the eukaryotic RPC3/POLR3C RNA polymerase subunit family.</text>
</comment>
<dbReference type="InterPro" id="IPR008806">
    <property type="entry name" value="RNA_pol_III_Rpc82_C"/>
</dbReference>
<dbReference type="InterPro" id="IPR036388">
    <property type="entry name" value="WH-like_DNA-bd_sf"/>
</dbReference>
<protein>
    <recommendedName>
        <fullName evidence="1">DNA-directed RNA polymerase III subunit RPC3</fullName>
        <shortName evidence="1">RNA polymerase III subunit C3</shortName>
    </recommendedName>
</protein>
<dbReference type="GO" id="GO:0006351">
    <property type="term" value="P:DNA-templated transcription"/>
    <property type="evidence" value="ECO:0007669"/>
    <property type="project" value="InterPro"/>
</dbReference>
<dbReference type="GO" id="GO:0003697">
    <property type="term" value="F:single-stranded DNA binding"/>
    <property type="evidence" value="ECO:0007669"/>
    <property type="project" value="UniProtKB-UniRule"/>
</dbReference>
<evidence type="ECO:0000313" key="3">
    <source>
        <dbReference type="EMBL" id="PIO68953.1"/>
    </source>
</evidence>
<dbReference type="EMBL" id="KZ346837">
    <property type="protein sequence ID" value="PIO68953.1"/>
    <property type="molecule type" value="Genomic_DNA"/>
</dbReference>
<gene>
    <name evidence="3" type="ORF">TELCIR_09245</name>
</gene>
<dbReference type="OrthoDB" id="272392at2759"/>
<accession>A0A2G9UFL1</accession>
<evidence type="ECO:0000259" key="2">
    <source>
        <dbReference type="Pfam" id="PF05645"/>
    </source>
</evidence>
<feature type="domain" description="RNA polymerase III Rpc82 C -terminal" evidence="2">
    <location>
        <begin position="64"/>
        <end position="209"/>
    </location>
</feature>
<dbReference type="PANTHER" id="PTHR12949">
    <property type="entry name" value="RNA POLYMERASE III DNA DIRECTED -RELATED"/>
    <property type="match status" value="1"/>
</dbReference>
<dbReference type="InterPro" id="IPR039748">
    <property type="entry name" value="RPC3"/>
</dbReference>
<proteinExistence type="inferred from homology"/>
<organism evidence="3 4">
    <name type="scientific">Teladorsagia circumcincta</name>
    <name type="common">Brown stomach worm</name>
    <name type="synonym">Ostertagia circumcincta</name>
    <dbReference type="NCBI Taxonomy" id="45464"/>
    <lineage>
        <taxon>Eukaryota</taxon>
        <taxon>Metazoa</taxon>
        <taxon>Ecdysozoa</taxon>
        <taxon>Nematoda</taxon>
        <taxon>Chromadorea</taxon>
        <taxon>Rhabditida</taxon>
        <taxon>Rhabditina</taxon>
        <taxon>Rhabditomorpha</taxon>
        <taxon>Strongyloidea</taxon>
        <taxon>Trichostrongylidae</taxon>
        <taxon>Teladorsagia</taxon>
    </lineage>
</organism>
<evidence type="ECO:0000256" key="1">
    <source>
        <dbReference type="RuleBase" id="RU367076"/>
    </source>
</evidence>
<keyword evidence="1" id="KW-0539">Nucleus</keyword>
<reference evidence="3 4" key="1">
    <citation type="submission" date="2015-09" db="EMBL/GenBank/DDBJ databases">
        <title>Draft genome of the parasitic nematode Teladorsagia circumcincta isolate WARC Sus (inbred).</title>
        <authorList>
            <person name="Mitreva M."/>
        </authorList>
    </citation>
    <scope>NUCLEOTIDE SEQUENCE [LARGE SCALE GENOMIC DNA]</scope>
    <source>
        <strain evidence="3 4">S</strain>
    </source>
</reference>
<name>A0A2G9UFL1_TELCI</name>
<dbReference type="Gene3D" id="1.10.10.10">
    <property type="entry name" value="Winged helix-like DNA-binding domain superfamily/Winged helix DNA-binding domain"/>
    <property type="match status" value="1"/>
</dbReference>
<comment type="subunit">
    <text evidence="1">Component of the RNA polymerase III (Pol III) complex consisting of 17 subunits.</text>
</comment>
<dbReference type="Pfam" id="PF05645">
    <property type="entry name" value="RNA_pol_Rpc82"/>
    <property type="match status" value="1"/>
</dbReference>
<keyword evidence="4" id="KW-1185">Reference proteome</keyword>
<keyword evidence="1" id="KW-0804">Transcription</keyword>
<keyword evidence="1" id="KW-0240">DNA-directed RNA polymerase</keyword>
<comment type="function">
    <text evidence="1">DNA-dependent RNA polymerase catalyzes the transcription of DNA into RNA using the four ribonucleoside triphosphates as substrates. Specific core component of RNA polymerase III which synthesizes small RNAs, such as 5S rRNA and tRNAs.</text>
</comment>
<comment type="subcellular location">
    <subcellularLocation>
        <location evidence="1">Nucleus</location>
    </subcellularLocation>
</comment>
<dbReference type="PANTHER" id="PTHR12949:SF0">
    <property type="entry name" value="DNA-DIRECTED RNA POLYMERASE III SUBUNIT RPC3"/>
    <property type="match status" value="1"/>
</dbReference>
<dbReference type="GO" id="GO:0005666">
    <property type="term" value="C:RNA polymerase III complex"/>
    <property type="evidence" value="ECO:0007669"/>
    <property type="project" value="UniProtKB-UniRule"/>
</dbReference>
<dbReference type="Proteomes" id="UP000230423">
    <property type="component" value="Unassembled WGS sequence"/>
</dbReference>
<dbReference type="AlphaFoldDB" id="A0A2G9UFL1"/>